<comment type="subcellular location">
    <subcellularLocation>
        <location evidence="1">Cell membrane</location>
        <topology evidence="1">Multi-pass membrane protein</topology>
    </subcellularLocation>
</comment>
<dbReference type="PANTHER" id="PTHR33406:SF6">
    <property type="entry name" value="MEMBRANE PROTEIN YDGH-RELATED"/>
    <property type="match status" value="1"/>
</dbReference>
<dbReference type="PANTHER" id="PTHR33406">
    <property type="entry name" value="MEMBRANE PROTEIN MJ1562-RELATED"/>
    <property type="match status" value="1"/>
</dbReference>
<evidence type="ECO:0000256" key="4">
    <source>
        <dbReference type="ARBA" id="ARBA00022692"/>
    </source>
</evidence>
<dbReference type="SUPFAM" id="SSF82866">
    <property type="entry name" value="Multidrug efflux transporter AcrB transmembrane domain"/>
    <property type="match status" value="2"/>
</dbReference>
<dbReference type="Proteomes" id="UP000317318">
    <property type="component" value="Chromosome"/>
</dbReference>
<dbReference type="GO" id="GO:0005886">
    <property type="term" value="C:plasma membrane"/>
    <property type="evidence" value="ECO:0007669"/>
    <property type="project" value="UniProtKB-SubCell"/>
</dbReference>
<comment type="similarity">
    <text evidence="2">Belongs to the resistance-nodulation-cell division (RND) (TC 2.A.6) family. MmpL subfamily.</text>
</comment>
<feature type="transmembrane region" description="Helical" evidence="8">
    <location>
        <begin position="12"/>
        <end position="32"/>
    </location>
</feature>
<evidence type="ECO:0000256" key="3">
    <source>
        <dbReference type="ARBA" id="ARBA00022475"/>
    </source>
</evidence>
<dbReference type="AlphaFoldDB" id="A0A517R578"/>
<evidence type="ECO:0000313" key="11">
    <source>
        <dbReference type="Proteomes" id="UP000317318"/>
    </source>
</evidence>
<evidence type="ECO:0000259" key="9">
    <source>
        <dbReference type="Pfam" id="PF03176"/>
    </source>
</evidence>
<feature type="domain" description="Membrane transport protein MMPL" evidence="9">
    <location>
        <begin position="604"/>
        <end position="837"/>
    </location>
</feature>
<feature type="transmembrane region" description="Helical" evidence="8">
    <location>
        <begin position="736"/>
        <end position="754"/>
    </location>
</feature>
<keyword evidence="3" id="KW-1003">Cell membrane</keyword>
<keyword evidence="5 8" id="KW-1133">Transmembrane helix</keyword>
<protein>
    <submittedName>
        <fullName evidence="10">Membrane transport protein mmpL8</fullName>
    </submittedName>
</protein>
<dbReference type="EMBL" id="CP036268">
    <property type="protein sequence ID" value="QDT39000.1"/>
    <property type="molecule type" value="Genomic_DNA"/>
</dbReference>
<feature type="transmembrane region" description="Helical" evidence="8">
    <location>
        <begin position="676"/>
        <end position="694"/>
    </location>
</feature>
<evidence type="ECO:0000313" key="10">
    <source>
        <dbReference type="EMBL" id="QDT39000.1"/>
    </source>
</evidence>
<dbReference type="Pfam" id="PF03176">
    <property type="entry name" value="MMPL"/>
    <property type="match status" value="2"/>
</dbReference>
<evidence type="ECO:0000256" key="8">
    <source>
        <dbReference type="SAM" id="Phobius"/>
    </source>
</evidence>
<dbReference type="OrthoDB" id="9782006at2"/>
<accession>A0A517R578</accession>
<keyword evidence="6 8" id="KW-0472">Membrane</keyword>
<dbReference type="RefSeq" id="WP_145365120.1">
    <property type="nucleotide sequence ID" value="NZ_CP036268.1"/>
</dbReference>
<keyword evidence="11" id="KW-1185">Reference proteome</keyword>
<evidence type="ECO:0000256" key="2">
    <source>
        <dbReference type="ARBA" id="ARBA00010157"/>
    </source>
</evidence>
<dbReference type="Gene3D" id="1.20.1640.10">
    <property type="entry name" value="Multidrug efflux transporter AcrB transmembrane domain"/>
    <property type="match status" value="2"/>
</dbReference>
<evidence type="ECO:0000256" key="7">
    <source>
        <dbReference type="SAM" id="MobiDB-lite"/>
    </source>
</evidence>
<dbReference type="KEGG" id="svp:Pan189_34010"/>
<proteinExistence type="inferred from homology"/>
<feature type="transmembrane region" description="Helical" evidence="8">
    <location>
        <begin position="320"/>
        <end position="341"/>
    </location>
</feature>
<reference evidence="10 11" key="1">
    <citation type="submission" date="2019-02" db="EMBL/GenBank/DDBJ databases">
        <title>Deep-cultivation of Planctomycetes and their phenomic and genomic characterization uncovers novel biology.</title>
        <authorList>
            <person name="Wiegand S."/>
            <person name="Jogler M."/>
            <person name="Boedeker C."/>
            <person name="Pinto D."/>
            <person name="Vollmers J."/>
            <person name="Rivas-Marin E."/>
            <person name="Kohn T."/>
            <person name="Peeters S.H."/>
            <person name="Heuer A."/>
            <person name="Rast P."/>
            <person name="Oberbeckmann S."/>
            <person name="Bunk B."/>
            <person name="Jeske O."/>
            <person name="Meyerdierks A."/>
            <person name="Storesund J.E."/>
            <person name="Kallscheuer N."/>
            <person name="Luecker S."/>
            <person name="Lage O.M."/>
            <person name="Pohl T."/>
            <person name="Merkel B.J."/>
            <person name="Hornburger P."/>
            <person name="Mueller R.-W."/>
            <person name="Bruemmer F."/>
            <person name="Labrenz M."/>
            <person name="Spormann A.M."/>
            <person name="Op den Camp H."/>
            <person name="Overmann J."/>
            <person name="Amann R."/>
            <person name="Jetten M.S.M."/>
            <person name="Mascher T."/>
            <person name="Medema M.H."/>
            <person name="Devos D.P."/>
            <person name="Kaster A.-K."/>
            <person name="Ovreas L."/>
            <person name="Rohde M."/>
            <person name="Galperin M.Y."/>
            <person name="Jogler C."/>
        </authorList>
    </citation>
    <scope>NUCLEOTIDE SEQUENCE [LARGE SCALE GENOMIC DNA]</scope>
    <source>
        <strain evidence="10 11">Pan189</strain>
    </source>
</reference>
<feature type="transmembrane region" description="Helical" evidence="8">
    <location>
        <begin position="353"/>
        <end position="384"/>
    </location>
</feature>
<feature type="transmembrane region" description="Helical" evidence="8">
    <location>
        <begin position="805"/>
        <end position="827"/>
    </location>
</feature>
<evidence type="ECO:0000256" key="5">
    <source>
        <dbReference type="ARBA" id="ARBA00022989"/>
    </source>
</evidence>
<feature type="transmembrane region" description="Helical" evidence="8">
    <location>
        <begin position="701"/>
        <end position="724"/>
    </location>
</feature>
<feature type="region of interest" description="Disordered" evidence="7">
    <location>
        <begin position="857"/>
        <end position="888"/>
    </location>
</feature>
<gene>
    <name evidence="10" type="primary">mmpL8</name>
    <name evidence="10" type="ORF">Pan189_34010</name>
</gene>
<dbReference type="InterPro" id="IPR004869">
    <property type="entry name" value="MMPL_dom"/>
</dbReference>
<keyword evidence="4 8" id="KW-0812">Transmembrane</keyword>
<evidence type="ECO:0000256" key="6">
    <source>
        <dbReference type="ARBA" id="ARBA00023136"/>
    </source>
</evidence>
<feature type="domain" description="Membrane transport protein MMPL" evidence="9">
    <location>
        <begin position="153"/>
        <end position="439"/>
    </location>
</feature>
<feature type="transmembrane region" description="Helical" evidence="8">
    <location>
        <begin position="473"/>
        <end position="491"/>
    </location>
</feature>
<dbReference type="InterPro" id="IPR050545">
    <property type="entry name" value="Mycobact_MmpL"/>
</dbReference>
<evidence type="ECO:0000256" key="1">
    <source>
        <dbReference type="ARBA" id="ARBA00004651"/>
    </source>
</evidence>
<name>A0A517R578_9PLAN</name>
<feature type="transmembrane region" description="Helical" evidence="8">
    <location>
        <begin position="775"/>
        <end position="799"/>
    </location>
</feature>
<sequence>MFFHSLGRLVSRSWAVLPVLWVALLCSLYIIAPPFQSVVEDGEFDFLPESSPSLVAEEAFNSAFSSEFARSSIAVVVRRKGVDDEGQPQELTTAEDLTERPELADYTFIDNVLIPRIRELVISRGWMAPAGEEEQTASDGDAQLAAVEETIETDIPTVVTDIGESPDGSINPIVANIRTYQDSGLGELLQSQDGSAALIVLNLETEYQEKVNQPLINALAELVDPATGDLRAEGKIPPGLEIYLSGPAVVGNDLRQAAQDSARATDSATAILVIGLLLIIYRAPLLAIIPLLTVFVAVKTSLLLLALAAQAGWVDLFNGIKIYVSVVMYGAGIDYCMFLMARYREELEEGGDFGSAIGAAIGNVGPALAASAGTTMVGLGMMYFAQFGKFSEAGVAMSFSLGVVLIGTLTLTPALLRMFGRYAFWPHVPRERITRAANWLSPTNIISRLLERSQLRKAWSVAADRIAAAPLKWLVVTIAVMTPFAAVGVAWHDWLTYGLLSELPPSEISVRGAEAVSDHFPAGYATPTTLLISQPENPDIDFSDPEGAAVIDELTDSIWQRREELGISDLRTVTAPLGVERLEGLNAFQRRAAILRAQRFSDYYVGSVDSEQAYATRIDLIFEDDPFSRDSIRKIEELRQLVPEILPESLTDSQIHFLGATASIRDLREVTAQDQVLIDLLVLAGVFTVLVILLRNAAISAFLITTVFFSYLVTFGVTFCVFAALTPDFVGLDWKVPVFLFVILVAVGEDYNIYLVTRVEEEQQRHGPVAGVTSALAKTGGIISGCGMIMAGTFSSLMFGSLSGMIQLGFALAFGVLLDTFVVRPIIVPAYLVMLNRGDFGSLGPWLGAFQPKADGSDDVGVDLPESESNASPIDDTEQSVEKRSKAS</sequence>
<organism evidence="10 11">
    <name type="scientific">Stratiformator vulcanicus</name>
    <dbReference type="NCBI Taxonomy" id="2527980"/>
    <lineage>
        <taxon>Bacteria</taxon>
        <taxon>Pseudomonadati</taxon>
        <taxon>Planctomycetota</taxon>
        <taxon>Planctomycetia</taxon>
        <taxon>Planctomycetales</taxon>
        <taxon>Planctomycetaceae</taxon>
        <taxon>Stratiformator</taxon>
    </lineage>
</organism>
<feature type="transmembrane region" description="Helical" evidence="8">
    <location>
        <begin position="396"/>
        <end position="416"/>
    </location>
</feature>